<evidence type="ECO:0000313" key="2">
    <source>
        <dbReference type="EMBL" id="VYT90528.1"/>
    </source>
</evidence>
<sequence>MNLHRVELEVFDYNPRAKAMYEKAGFKEEGIKREALYMNNEFHNVYIMSILKKEFMEG</sequence>
<name>A0A6N3AJY7_9CLOT</name>
<gene>
    <name evidence="2" type="ORF">CTLFYP3_00968</name>
</gene>
<protein>
    <recommendedName>
        <fullName evidence="1">N-acetyltransferase domain-containing protein</fullName>
    </recommendedName>
</protein>
<dbReference type="EMBL" id="CACRTO010000008">
    <property type="protein sequence ID" value="VYT90528.1"/>
    <property type="molecule type" value="Genomic_DNA"/>
</dbReference>
<dbReference type="InterPro" id="IPR016181">
    <property type="entry name" value="Acyl_CoA_acyltransferase"/>
</dbReference>
<dbReference type="GO" id="GO:0016747">
    <property type="term" value="F:acyltransferase activity, transferring groups other than amino-acyl groups"/>
    <property type="evidence" value="ECO:0007669"/>
    <property type="project" value="InterPro"/>
</dbReference>
<organism evidence="2">
    <name type="scientific">Clostridium tertium</name>
    <dbReference type="NCBI Taxonomy" id="1559"/>
    <lineage>
        <taxon>Bacteria</taxon>
        <taxon>Bacillati</taxon>
        <taxon>Bacillota</taxon>
        <taxon>Clostridia</taxon>
        <taxon>Eubacteriales</taxon>
        <taxon>Clostridiaceae</taxon>
        <taxon>Clostridium</taxon>
    </lineage>
</organism>
<dbReference type="SUPFAM" id="SSF55729">
    <property type="entry name" value="Acyl-CoA N-acyltransferases (Nat)"/>
    <property type="match status" value="1"/>
</dbReference>
<evidence type="ECO:0000259" key="1">
    <source>
        <dbReference type="PROSITE" id="PS51186"/>
    </source>
</evidence>
<dbReference type="PROSITE" id="PS51186">
    <property type="entry name" value="GNAT"/>
    <property type="match status" value="1"/>
</dbReference>
<dbReference type="AlphaFoldDB" id="A0A6N3AJY7"/>
<proteinExistence type="predicted"/>
<dbReference type="Gene3D" id="3.40.630.30">
    <property type="match status" value="1"/>
</dbReference>
<accession>A0A6N3AJY7</accession>
<dbReference type="InterPro" id="IPR000182">
    <property type="entry name" value="GNAT_dom"/>
</dbReference>
<reference evidence="2" key="1">
    <citation type="submission" date="2019-11" db="EMBL/GenBank/DDBJ databases">
        <authorList>
            <person name="Feng L."/>
        </authorList>
    </citation>
    <scope>NUCLEOTIDE SEQUENCE</scope>
    <source>
        <strain evidence="2">CTertiumLFYP3</strain>
    </source>
</reference>
<feature type="domain" description="N-acetyltransferase" evidence="1">
    <location>
        <begin position="1"/>
        <end position="53"/>
    </location>
</feature>